<evidence type="ECO:0000256" key="7">
    <source>
        <dbReference type="ARBA" id="ARBA00023163"/>
    </source>
</evidence>
<dbReference type="Pfam" id="PF20718">
    <property type="entry name" value="Med16_bridge"/>
    <property type="match status" value="1"/>
</dbReference>
<dbReference type="InterPro" id="IPR048339">
    <property type="entry name" value="Mediator_Med16_C"/>
</dbReference>
<dbReference type="PANTHER" id="PTHR13224:SF6">
    <property type="entry name" value="MEDIATOR OF RNA POLYMERASE II TRANSCRIPTION SUBUNIT 16"/>
    <property type="match status" value="1"/>
</dbReference>
<dbReference type="InterPro" id="IPR048616">
    <property type="entry name" value="MED16_bridge"/>
</dbReference>
<dbReference type="PANTHER" id="PTHR13224">
    <property type="entry name" value="THYROID HORMONE RECEPTOR-ASSOCIATED PROTEIN-RELATED"/>
    <property type="match status" value="1"/>
</dbReference>
<comment type="similarity">
    <text evidence="2">Belongs to the Mediator complex subunit 16 family.</text>
</comment>
<dbReference type="GO" id="GO:0016592">
    <property type="term" value="C:mediator complex"/>
    <property type="evidence" value="ECO:0007669"/>
    <property type="project" value="TreeGrafter"/>
</dbReference>
<evidence type="ECO:0000256" key="8">
    <source>
        <dbReference type="ARBA" id="ARBA00023242"/>
    </source>
</evidence>
<evidence type="ECO:0000256" key="2">
    <source>
        <dbReference type="ARBA" id="ARBA00006543"/>
    </source>
</evidence>
<dbReference type="STRING" id="8022.A0A060YN76"/>
<evidence type="ECO:0000256" key="1">
    <source>
        <dbReference type="ARBA" id="ARBA00004123"/>
    </source>
</evidence>
<evidence type="ECO:0000256" key="4">
    <source>
        <dbReference type="ARBA" id="ARBA00022737"/>
    </source>
</evidence>
<dbReference type="Proteomes" id="UP000193380">
    <property type="component" value="Unassembled WGS sequence"/>
</dbReference>
<organism evidence="11 12">
    <name type="scientific">Oncorhynchus mykiss</name>
    <name type="common">Rainbow trout</name>
    <name type="synonym">Salmo gairdneri</name>
    <dbReference type="NCBI Taxonomy" id="8022"/>
    <lineage>
        <taxon>Eukaryota</taxon>
        <taxon>Metazoa</taxon>
        <taxon>Chordata</taxon>
        <taxon>Craniata</taxon>
        <taxon>Vertebrata</taxon>
        <taxon>Euteleostomi</taxon>
        <taxon>Actinopterygii</taxon>
        <taxon>Neopterygii</taxon>
        <taxon>Teleostei</taxon>
        <taxon>Protacanthopterygii</taxon>
        <taxon>Salmoniformes</taxon>
        <taxon>Salmonidae</taxon>
        <taxon>Salmoninae</taxon>
        <taxon>Oncorhynchus</taxon>
    </lineage>
</organism>
<dbReference type="AlphaFoldDB" id="A0A060YN76"/>
<keyword evidence="8" id="KW-0539">Nucleus</keyword>
<keyword evidence="5" id="KW-0805">Transcription regulation</keyword>
<evidence type="ECO:0000256" key="3">
    <source>
        <dbReference type="ARBA" id="ARBA00022574"/>
    </source>
</evidence>
<comment type="subcellular location">
    <subcellularLocation>
        <location evidence="1">Nucleus</location>
    </subcellularLocation>
</comment>
<feature type="domain" description="Mediator of RNA polymerase II transcription subunit 16 central helical bridge" evidence="9">
    <location>
        <begin position="1"/>
        <end position="70"/>
    </location>
</feature>
<name>A0A060YN76_ONCMY</name>
<keyword evidence="7" id="KW-0804">Transcription</keyword>
<evidence type="ECO:0000259" key="9">
    <source>
        <dbReference type="Pfam" id="PF20718"/>
    </source>
</evidence>
<dbReference type="InterPro" id="IPR048338">
    <property type="entry name" value="Mediator_Med16"/>
</dbReference>
<proteinExistence type="inferred from homology"/>
<evidence type="ECO:0000256" key="5">
    <source>
        <dbReference type="ARBA" id="ARBA00023015"/>
    </source>
</evidence>
<reference evidence="11" key="1">
    <citation type="journal article" date="2014" name="Nat. Commun.">
        <title>The rainbow trout genome provides novel insights into evolution after whole-genome duplication in vertebrates.</title>
        <authorList>
            <person name="Berthelot C."/>
            <person name="Brunet F."/>
            <person name="Chalopin D."/>
            <person name="Juanchich A."/>
            <person name="Bernard M."/>
            <person name="Noel B."/>
            <person name="Bento P."/>
            <person name="Da Silva C."/>
            <person name="Labadie K."/>
            <person name="Alberti A."/>
            <person name="Aury J.M."/>
            <person name="Louis A."/>
            <person name="Dehais P."/>
            <person name="Bardou P."/>
            <person name="Montfort J."/>
            <person name="Klopp C."/>
            <person name="Cabau C."/>
            <person name="Gaspin C."/>
            <person name="Thorgaard G.H."/>
            <person name="Boussaha M."/>
            <person name="Quillet E."/>
            <person name="Guyomard R."/>
            <person name="Galiana D."/>
            <person name="Bobe J."/>
            <person name="Volff J.N."/>
            <person name="Genet C."/>
            <person name="Wincker P."/>
            <person name="Jaillon O."/>
            <person name="Roest Crollius H."/>
            <person name="Guiguen Y."/>
        </authorList>
    </citation>
    <scope>NUCLEOTIDE SEQUENCE [LARGE SCALE GENOMIC DNA]</scope>
</reference>
<reference evidence="11" key="2">
    <citation type="submission" date="2014-03" db="EMBL/GenBank/DDBJ databases">
        <authorList>
            <person name="Genoscope - CEA"/>
        </authorList>
    </citation>
    <scope>NUCLEOTIDE SEQUENCE</scope>
</reference>
<feature type="domain" description="Mediator complex subunit 16 C-terminal" evidence="10">
    <location>
        <begin position="196"/>
        <end position="266"/>
    </location>
</feature>
<dbReference type="GO" id="GO:0045893">
    <property type="term" value="P:positive regulation of DNA-templated transcription"/>
    <property type="evidence" value="ECO:0007669"/>
    <property type="project" value="TreeGrafter"/>
</dbReference>
<gene>
    <name evidence="11" type="ORF">GSONMT00059016001</name>
</gene>
<evidence type="ECO:0000259" key="10">
    <source>
        <dbReference type="Pfam" id="PF20719"/>
    </source>
</evidence>
<evidence type="ECO:0000313" key="11">
    <source>
        <dbReference type="EMBL" id="CDQ93032.1"/>
    </source>
</evidence>
<dbReference type="Pfam" id="PF20719">
    <property type="entry name" value="Med16_C"/>
    <property type="match status" value="1"/>
</dbReference>
<evidence type="ECO:0000313" key="12">
    <source>
        <dbReference type="Proteomes" id="UP000193380"/>
    </source>
</evidence>
<keyword evidence="6" id="KW-0010">Activator</keyword>
<sequence>MINLKTEEFVLDGPPLQSLQQLIQWVGDFVLYLMANLPNQGSIVRPGFGFLRDGSSLGMLRDMMVMIRIWGLLKPGCLPIYTATSDNQDIMSLLFRLLTKLWLGSKTKRVAVQILLDLTVCGPGLHPCMSPARDEGHPQEPDEPLIDECCLLPSQLLVPSMDWLPVNDGIICKLQGKQPLRLQFGKPYSLPGLNSTAQVEIFSRSPGAQRMDNLRCLHMGVCPTEESKACTRCGCVTMLRSPNRTNAMKQWEQRWIKNCLCGGLWRRIPSTLS</sequence>
<dbReference type="EMBL" id="FR914338">
    <property type="protein sequence ID" value="CDQ93032.1"/>
    <property type="molecule type" value="Genomic_DNA"/>
</dbReference>
<keyword evidence="3" id="KW-0853">WD repeat</keyword>
<keyword evidence="4" id="KW-0677">Repeat</keyword>
<accession>A0A060YN76</accession>
<protein>
    <submittedName>
        <fullName evidence="11">Uncharacterized protein</fullName>
    </submittedName>
</protein>
<dbReference type="PaxDb" id="8022-A0A060YN76"/>
<evidence type="ECO:0000256" key="6">
    <source>
        <dbReference type="ARBA" id="ARBA00023159"/>
    </source>
</evidence>